<evidence type="ECO:0000256" key="1">
    <source>
        <dbReference type="ARBA" id="ARBA00023015"/>
    </source>
</evidence>
<dbReference type="InterPro" id="IPR050204">
    <property type="entry name" value="AraC_XylS_family_regulators"/>
</dbReference>
<feature type="domain" description="HTH araC/xylS-type" evidence="4">
    <location>
        <begin position="154"/>
        <end position="253"/>
    </location>
</feature>
<dbReference type="GO" id="GO:0003700">
    <property type="term" value="F:DNA-binding transcription factor activity"/>
    <property type="evidence" value="ECO:0007669"/>
    <property type="project" value="InterPro"/>
</dbReference>
<proteinExistence type="predicted"/>
<evidence type="ECO:0000313" key="5">
    <source>
        <dbReference type="EMBL" id="SOC36762.1"/>
    </source>
</evidence>
<keyword evidence="2" id="KW-0238">DNA-binding</keyword>
<evidence type="ECO:0000256" key="3">
    <source>
        <dbReference type="ARBA" id="ARBA00023163"/>
    </source>
</evidence>
<organism evidence="5 6">
    <name type="scientific">Rhizobium subbaraonis</name>
    <dbReference type="NCBI Taxonomy" id="908946"/>
    <lineage>
        <taxon>Bacteria</taxon>
        <taxon>Pseudomonadati</taxon>
        <taxon>Pseudomonadota</taxon>
        <taxon>Alphaproteobacteria</taxon>
        <taxon>Hyphomicrobiales</taxon>
        <taxon>Rhizobiaceae</taxon>
        <taxon>Rhizobium/Agrobacterium group</taxon>
        <taxon>Rhizobium</taxon>
    </lineage>
</organism>
<protein>
    <submittedName>
        <fullName evidence="5">AraC family transcriptional regulator</fullName>
    </submittedName>
</protein>
<dbReference type="Proteomes" id="UP000219167">
    <property type="component" value="Unassembled WGS sequence"/>
</dbReference>
<dbReference type="InterPro" id="IPR009057">
    <property type="entry name" value="Homeodomain-like_sf"/>
</dbReference>
<sequence>MLTIPAQRAYFVMLYLADVDHCDVLQDGSFTEARRYPQGSICLVDLAGGAIIRLCSTLDSLGFVVPRALFEELDHLAPGASDGRLECRRGESDPVIANLGTAFLAMFDRGQAPLPVTFKHMAIALCGHLLHRYGASRTSRDATSAASLSAAQEVAAKAYIVRNLTRSAIPVSAIAAAAGLPASCFAQSFHKAVGCTLGQWVSRSRVARAKELLAQRTLSLTAIAGECGFSGQAQFNRVFAKETGMPPAVWRTTRLQ</sequence>
<dbReference type="PANTHER" id="PTHR46796">
    <property type="entry name" value="HTH-TYPE TRANSCRIPTIONAL ACTIVATOR RHAS-RELATED"/>
    <property type="match status" value="1"/>
</dbReference>
<dbReference type="PANTHER" id="PTHR46796:SF14">
    <property type="entry name" value="TRANSCRIPTIONAL REGULATORY PROTEIN"/>
    <property type="match status" value="1"/>
</dbReference>
<dbReference type="AlphaFoldDB" id="A0A285U4K7"/>
<dbReference type="SUPFAM" id="SSF46689">
    <property type="entry name" value="Homeodomain-like"/>
    <property type="match status" value="1"/>
</dbReference>
<dbReference type="Gene3D" id="1.10.10.60">
    <property type="entry name" value="Homeodomain-like"/>
    <property type="match status" value="2"/>
</dbReference>
<dbReference type="SMART" id="SM00342">
    <property type="entry name" value="HTH_ARAC"/>
    <property type="match status" value="1"/>
</dbReference>
<keyword evidence="1" id="KW-0805">Transcription regulation</keyword>
<keyword evidence="3" id="KW-0804">Transcription</keyword>
<reference evidence="5 6" key="1">
    <citation type="submission" date="2017-08" db="EMBL/GenBank/DDBJ databases">
        <authorList>
            <person name="de Groot N.N."/>
        </authorList>
    </citation>
    <scope>NUCLEOTIDE SEQUENCE [LARGE SCALE GENOMIC DNA]</scope>
    <source>
        <strain evidence="5 6">JC85</strain>
    </source>
</reference>
<evidence type="ECO:0000259" key="4">
    <source>
        <dbReference type="PROSITE" id="PS01124"/>
    </source>
</evidence>
<dbReference type="GO" id="GO:0043565">
    <property type="term" value="F:sequence-specific DNA binding"/>
    <property type="evidence" value="ECO:0007669"/>
    <property type="project" value="InterPro"/>
</dbReference>
<dbReference type="PROSITE" id="PS01124">
    <property type="entry name" value="HTH_ARAC_FAMILY_2"/>
    <property type="match status" value="1"/>
</dbReference>
<accession>A0A285U4K7</accession>
<gene>
    <name evidence="5" type="ORF">SAMN05892877_103100</name>
</gene>
<name>A0A285U4K7_9HYPH</name>
<evidence type="ECO:0000313" key="6">
    <source>
        <dbReference type="Proteomes" id="UP000219167"/>
    </source>
</evidence>
<keyword evidence="6" id="KW-1185">Reference proteome</keyword>
<dbReference type="Pfam" id="PF12833">
    <property type="entry name" value="HTH_18"/>
    <property type="match status" value="1"/>
</dbReference>
<dbReference type="InterPro" id="IPR018060">
    <property type="entry name" value="HTH_AraC"/>
</dbReference>
<dbReference type="EMBL" id="OBQD01000003">
    <property type="protein sequence ID" value="SOC36762.1"/>
    <property type="molecule type" value="Genomic_DNA"/>
</dbReference>
<evidence type="ECO:0000256" key="2">
    <source>
        <dbReference type="ARBA" id="ARBA00023125"/>
    </source>
</evidence>